<sequence length="273" mass="29729">MAPRHPPAVLPHALHIPGINKLAGKRVVLASNSPRRKEILQIFGLAPEIEPSTFAEDLSPLSFENIHEYPVATATHKAVEVYERLVVRSVSFSSQALPPQFAHGLMTKSQSADPENGPDLVIGADTVVLTHAQPLSSDIAYSELPGVSQELLEKPENKADNLRMLQDLNGSVCEVVTGVSLVFPVLTSPGYDIRSLEERSLVYFFDNPLSLLNAYVDSGEGLDRAGGFAIQGLGGLLIRKIEGDYHNVVGFPAASFFRFLDLLVEEDDDFLEV</sequence>
<evidence type="ECO:0000313" key="3">
    <source>
        <dbReference type="EMBL" id="KAH8983499.1"/>
    </source>
</evidence>
<dbReference type="Pfam" id="PF02545">
    <property type="entry name" value="Maf"/>
    <property type="match status" value="1"/>
</dbReference>
<dbReference type="EMBL" id="JAKELL010000087">
    <property type="protein sequence ID" value="KAH8983499.1"/>
    <property type="molecule type" value="Genomic_DNA"/>
</dbReference>
<accession>A0AAD4L9N6</accession>
<comment type="caution">
    <text evidence="3">The sequence shown here is derived from an EMBL/GenBank/DDBJ whole genome shotgun (WGS) entry which is preliminary data.</text>
</comment>
<dbReference type="Gene3D" id="3.90.950.10">
    <property type="match status" value="1"/>
</dbReference>
<dbReference type="PANTHER" id="PTHR43213:SF5">
    <property type="entry name" value="BIFUNCTIONAL DTTP_UTP PYROPHOSPHATASE_METHYLTRANSFERASE PROTEIN-RELATED"/>
    <property type="match status" value="1"/>
</dbReference>
<keyword evidence="4" id="KW-1185">Reference proteome</keyword>
<dbReference type="Proteomes" id="UP001201163">
    <property type="component" value="Unassembled WGS sequence"/>
</dbReference>
<dbReference type="HAMAP" id="MF_00528">
    <property type="entry name" value="Maf"/>
    <property type="match status" value="1"/>
</dbReference>
<evidence type="ECO:0000313" key="4">
    <source>
        <dbReference type="Proteomes" id="UP001201163"/>
    </source>
</evidence>
<dbReference type="InterPro" id="IPR003697">
    <property type="entry name" value="Maf-like"/>
</dbReference>
<gene>
    <name evidence="3" type="ORF">EDB92DRAFT_1951520</name>
</gene>
<evidence type="ECO:0000256" key="2">
    <source>
        <dbReference type="ARBA" id="ARBA00022801"/>
    </source>
</evidence>
<keyword evidence="2" id="KW-0378">Hydrolase</keyword>
<reference evidence="3" key="1">
    <citation type="submission" date="2022-01" db="EMBL/GenBank/DDBJ databases">
        <title>Comparative genomics reveals a dynamic genome evolution in the ectomycorrhizal milk-cap (Lactarius) mushrooms.</title>
        <authorList>
            <consortium name="DOE Joint Genome Institute"/>
            <person name="Lebreton A."/>
            <person name="Tang N."/>
            <person name="Kuo A."/>
            <person name="LaButti K."/>
            <person name="Drula E."/>
            <person name="Barry K."/>
            <person name="Clum A."/>
            <person name="Lipzen A."/>
            <person name="Mousain D."/>
            <person name="Ng V."/>
            <person name="Wang R."/>
            <person name="Wang X."/>
            <person name="Dai Y."/>
            <person name="Henrissat B."/>
            <person name="Grigoriev I.V."/>
            <person name="Guerin-Laguette A."/>
            <person name="Yu F."/>
            <person name="Martin F.M."/>
        </authorList>
    </citation>
    <scope>NUCLEOTIDE SEQUENCE</scope>
    <source>
        <strain evidence="3">QP</strain>
    </source>
</reference>
<name>A0AAD4L9N6_9AGAM</name>
<dbReference type="SUPFAM" id="SSF52972">
    <property type="entry name" value="ITPase-like"/>
    <property type="match status" value="1"/>
</dbReference>
<evidence type="ECO:0000256" key="1">
    <source>
        <dbReference type="ARBA" id="ARBA00001968"/>
    </source>
</evidence>
<protein>
    <submittedName>
        <fullName evidence="3">Maf/Ham1</fullName>
    </submittedName>
</protein>
<proteinExistence type="inferred from homology"/>
<dbReference type="PANTHER" id="PTHR43213">
    <property type="entry name" value="BIFUNCTIONAL DTTP/UTP PYROPHOSPHATASE/METHYLTRANSFERASE PROTEIN-RELATED"/>
    <property type="match status" value="1"/>
</dbReference>
<comment type="cofactor">
    <cofactor evidence="1">
        <name>a divalent metal cation</name>
        <dbReference type="ChEBI" id="CHEBI:60240"/>
    </cofactor>
</comment>
<organism evidence="3 4">
    <name type="scientific">Lactarius akahatsu</name>
    <dbReference type="NCBI Taxonomy" id="416441"/>
    <lineage>
        <taxon>Eukaryota</taxon>
        <taxon>Fungi</taxon>
        <taxon>Dikarya</taxon>
        <taxon>Basidiomycota</taxon>
        <taxon>Agaricomycotina</taxon>
        <taxon>Agaricomycetes</taxon>
        <taxon>Russulales</taxon>
        <taxon>Russulaceae</taxon>
        <taxon>Lactarius</taxon>
    </lineage>
</organism>
<dbReference type="InterPro" id="IPR029001">
    <property type="entry name" value="ITPase-like_fam"/>
</dbReference>
<dbReference type="CDD" id="cd00555">
    <property type="entry name" value="Maf"/>
    <property type="match status" value="1"/>
</dbReference>
<dbReference type="AlphaFoldDB" id="A0AAD4L9N6"/>
<dbReference type="GO" id="GO:0047429">
    <property type="term" value="F:nucleoside triphosphate diphosphatase activity"/>
    <property type="evidence" value="ECO:0007669"/>
    <property type="project" value="InterPro"/>
</dbReference>